<reference evidence="2 3" key="1">
    <citation type="submission" date="2021-05" db="EMBL/GenBank/DDBJ databases">
        <title>Croceibacterium sp. LX-88 genome sequence.</title>
        <authorList>
            <person name="Luo X."/>
        </authorList>
    </citation>
    <scope>NUCLEOTIDE SEQUENCE [LARGE SCALE GENOMIC DNA]</scope>
    <source>
        <strain evidence="2 3">LX-88</strain>
    </source>
</reference>
<name>A0ABS5W5G2_9SPHN</name>
<protein>
    <submittedName>
        <fullName evidence="2">Uncharacterized protein</fullName>
    </submittedName>
</protein>
<feature type="chain" id="PRO_5045206318" evidence="1">
    <location>
        <begin position="27"/>
        <end position="304"/>
    </location>
</feature>
<evidence type="ECO:0000256" key="1">
    <source>
        <dbReference type="SAM" id="SignalP"/>
    </source>
</evidence>
<keyword evidence="1" id="KW-0732">Signal</keyword>
<gene>
    <name evidence="2" type="ORF">KK137_10330</name>
</gene>
<keyword evidence="3" id="KW-1185">Reference proteome</keyword>
<evidence type="ECO:0000313" key="2">
    <source>
        <dbReference type="EMBL" id="MBT2134731.1"/>
    </source>
</evidence>
<accession>A0ABS5W5G2</accession>
<comment type="caution">
    <text evidence="2">The sequence shown here is derived from an EMBL/GenBank/DDBJ whole genome shotgun (WGS) entry which is preliminary data.</text>
</comment>
<evidence type="ECO:0000313" key="3">
    <source>
        <dbReference type="Proteomes" id="UP000811255"/>
    </source>
</evidence>
<dbReference type="RefSeq" id="WP_214536356.1">
    <property type="nucleotide sequence ID" value="NZ_JAHFVK010000002.1"/>
</dbReference>
<dbReference type="EMBL" id="JAHFVK010000002">
    <property type="protein sequence ID" value="MBT2134731.1"/>
    <property type="molecule type" value="Genomic_DNA"/>
</dbReference>
<organism evidence="2 3">
    <name type="scientific">Croceibacterium selenioxidans</name>
    <dbReference type="NCBI Taxonomy" id="2838833"/>
    <lineage>
        <taxon>Bacteria</taxon>
        <taxon>Pseudomonadati</taxon>
        <taxon>Pseudomonadota</taxon>
        <taxon>Alphaproteobacteria</taxon>
        <taxon>Sphingomonadales</taxon>
        <taxon>Erythrobacteraceae</taxon>
        <taxon>Croceibacterium</taxon>
    </lineage>
</organism>
<proteinExistence type="predicted"/>
<feature type="signal peptide" evidence="1">
    <location>
        <begin position="1"/>
        <end position="26"/>
    </location>
</feature>
<sequence length="304" mass="33849">MMLSRTGALGLLAGAAILGTPLQAQDAGNRPAEPDANDIVVTGRADEPSPAEVNRQAREITEERGDLMYNPLARIEDRLCPGILGLKPEFAALMIDRIRWSGERLDMWMADDTDCSPNLVIAFVEDGQAELQRLAENQGYLFQWMDRKDRDALLAEEGPVRVWTTSMMRASNGMPISRRESLTSPPVMQMNAAHSKIYINVREDIAQTVVLFDREKVRDKTLIQLADYATMRGFAKTRPTSSAATMDTILALFDETGTPPSGLTDFDQAYLRTLYKGIPNIKGMTKINGVDRELRNIREEQAGE</sequence>
<dbReference type="Proteomes" id="UP000811255">
    <property type="component" value="Unassembled WGS sequence"/>
</dbReference>